<evidence type="ECO:0000313" key="1">
    <source>
        <dbReference type="EMBL" id="RVT51426.1"/>
    </source>
</evidence>
<keyword evidence="2" id="KW-1185">Reference proteome</keyword>
<gene>
    <name evidence="1" type="ORF">ENE75_11400</name>
</gene>
<dbReference type="RefSeq" id="WP_128198427.1">
    <property type="nucleotide sequence ID" value="NZ_SACT01000003.1"/>
</dbReference>
<proteinExistence type="predicted"/>
<reference evidence="1 2" key="1">
    <citation type="submission" date="2019-01" db="EMBL/GenBank/DDBJ databases">
        <authorList>
            <person name="Chen W.-M."/>
        </authorList>
    </citation>
    <scope>NUCLEOTIDE SEQUENCE [LARGE SCALE GENOMIC DNA]</scope>
    <source>
        <strain evidence="1 2">ICH-3</strain>
    </source>
</reference>
<name>A0A3S2U8R7_9BURK</name>
<comment type="caution">
    <text evidence="1">The sequence shown here is derived from an EMBL/GenBank/DDBJ whole genome shotgun (WGS) entry which is preliminary data.</text>
</comment>
<organism evidence="1 2">
    <name type="scientific">Rubrivivax albus</name>
    <dbReference type="NCBI Taxonomy" id="2499835"/>
    <lineage>
        <taxon>Bacteria</taxon>
        <taxon>Pseudomonadati</taxon>
        <taxon>Pseudomonadota</taxon>
        <taxon>Betaproteobacteria</taxon>
        <taxon>Burkholderiales</taxon>
        <taxon>Sphaerotilaceae</taxon>
        <taxon>Rubrivivax</taxon>
    </lineage>
</organism>
<dbReference type="Proteomes" id="UP000288178">
    <property type="component" value="Unassembled WGS sequence"/>
</dbReference>
<accession>A0A3S2U8R7</accession>
<dbReference type="EMBL" id="SACT01000003">
    <property type="protein sequence ID" value="RVT51426.1"/>
    <property type="molecule type" value="Genomic_DNA"/>
</dbReference>
<sequence>MDPLERVMRVMTHVNIGAALGLVVWLAWSGAQVVTGQIAPARLAPPASVSPVDMAPVVAPVCRCERRWQA</sequence>
<dbReference type="OrthoDB" id="9982753at2"/>
<evidence type="ECO:0000313" key="2">
    <source>
        <dbReference type="Proteomes" id="UP000288178"/>
    </source>
</evidence>
<dbReference type="AlphaFoldDB" id="A0A3S2U8R7"/>
<protein>
    <submittedName>
        <fullName evidence="1">Uncharacterized protein</fullName>
    </submittedName>
</protein>